<evidence type="ECO:0000313" key="2">
    <source>
        <dbReference type="Proteomes" id="UP001174936"/>
    </source>
</evidence>
<evidence type="ECO:0000313" key="1">
    <source>
        <dbReference type="EMBL" id="KAK0647085.1"/>
    </source>
</evidence>
<dbReference type="AlphaFoldDB" id="A0AA39Y9Q7"/>
<organism evidence="1 2">
    <name type="scientific">Cercophora newfieldiana</name>
    <dbReference type="NCBI Taxonomy" id="92897"/>
    <lineage>
        <taxon>Eukaryota</taxon>
        <taxon>Fungi</taxon>
        <taxon>Dikarya</taxon>
        <taxon>Ascomycota</taxon>
        <taxon>Pezizomycotina</taxon>
        <taxon>Sordariomycetes</taxon>
        <taxon>Sordariomycetidae</taxon>
        <taxon>Sordariales</taxon>
        <taxon>Lasiosphaeriaceae</taxon>
        <taxon>Cercophora</taxon>
    </lineage>
</organism>
<dbReference type="Proteomes" id="UP001174936">
    <property type="component" value="Unassembled WGS sequence"/>
</dbReference>
<sequence length="88" mass="9938">MHVENPVDKTQRKLRTWFAPEQNTYGTFAFQGDTLTWSVAEINRPNTAAWLVCNGDELFVNTGAFLYQTPEGCWDHTIHSYGGSIADV</sequence>
<accession>A0AA39Y9Q7</accession>
<dbReference type="EMBL" id="JAULSV010000004">
    <property type="protein sequence ID" value="KAK0647085.1"/>
    <property type="molecule type" value="Genomic_DNA"/>
</dbReference>
<protein>
    <submittedName>
        <fullName evidence="1">Uncharacterized protein</fullName>
    </submittedName>
</protein>
<comment type="caution">
    <text evidence="1">The sequence shown here is derived from an EMBL/GenBank/DDBJ whole genome shotgun (WGS) entry which is preliminary data.</text>
</comment>
<proteinExistence type="predicted"/>
<reference evidence="1" key="1">
    <citation type="submission" date="2023-06" db="EMBL/GenBank/DDBJ databases">
        <title>Genome-scale phylogeny and comparative genomics of the fungal order Sordariales.</title>
        <authorList>
            <consortium name="Lawrence Berkeley National Laboratory"/>
            <person name="Hensen N."/>
            <person name="Bonometti L."/>
            <person name="Westerberg I."/>
            <person name="Brannstrom I.O."/>
            <person name="Guillou S."/>
            <person name="Cros-Aarteil S."/>
            <person name="Calhoun S."/>
            <person name="Haridas S."/>
            <person name="Kuo A."/>
            <person name="Mondo S."/>
            <person name="Pangilinan J."/>
            <person name="Riley R."/>
            <person name="Labutti K."/>
            <person name="Andreopoulos B."/>
            <person name="Lipzen A."/>
            <person name="Chen C."/>
            <person name="Yanf M."/>
            <person name="Daum C."/>
            <person name="Ng V."/>
            <person name="Clum A."/>
            <person name="Steindorff A."/>
            <person name="Ohm R."/>
            <person name="Martin F."/>
            <person name="Silar P."/>
            <person name="Natvig D."/>
            <person name="Lalanne C."/>
            <person name="Gautier V."/>
            <person name="Ament-Velasquez S.L."/>
            <person name="Kruys A."/>
            <person name="Hutchinson M.I."/>
            <person name="Powell A.J."/>
            <person name="Barry K."/>
            <person name="Miller A.N."/>
            <person name="Grigoriev I.V."/>
            <person name="Debuchy R."/>
            <person name="Gladieux P."/>
            <person name="Thoren M.H."/>
            <person name="Johannesson H."/>
        </authorList>
    </citation>
    <scope>NUCLEOTIDE SEQUENCE</scope>
    <source>
        <strain evidence="1">SMH2532-1</strain>
    </source>
</reference>
<keyword evidence="2" id="KW-1185">Reference proteome</keyword>
<name>A0AA39Y9Q7_9PEZI</name>
<gene>
    <name evidence="1" type="ORF">B0T16DRAFT_414669</name>
</gene>